<protein>
    <recommendedName>
        <fullName evidence="3">Outer membrane protein beta-barrel domain-containing protein</fullName>
    </recommendedName>
</protein>
<dbReference type="EMBL" id="JAUKPO010000016">
    <property type="protein sequence ID" value="MDO1449057.1"/>
    <property type="molecule type" value="Genomic_DNA"/>
</dbReference>
<reference evidence="1" key="1">
    <citation type="submission" date="2023-07" db="EMBL/GenBank/DDBJ databases">
        <title>The genome sequence of Rhodocytophaga aerolata KACC 12507.</title>
        <authorList>
            <person name="Zhang X."/>
        </authorList>
    </citation>
    <scope>NUCLEOTIDE SEQUENCE</scope>
    <source>
        <strain evidence="1">KACC 12507</strain>
    </source>
</reference>
<sequence>MQQLLTKGKFLVLVYFLGFLAHDIHAQDYRQSRLVYSAKLTFQAYGLPFKNLAQSFRNVGGAIGVDYVYNRSQTLYQSVTIGFQCHTAHERLVYVNTQFAYRPLLFNRIEPGLALGIGRAVAISNSQNPYYELANGSWKKSTQQTQGHWQVPLSLSMGYRTTLANGTTFTPYIGYETTPIIRYNNAFSILPYSLISVGTRIKFDNPIKEK</sequence>
<dbReference type="RefSeq" id="WP_302039859.1">
    <property type="nucleotide sequence ID" value="NZ_JAUKPO010000016.1"/>
</dbReference>
<evidence type="ECO:0000313" key="2">
    <source>
        <dbReference type="Proteomes" id="UP001168528"/>
    </source>
</evidence>
<evidence type="ECO:0008006" key="3">
    <source>
        <dbReference type="Google" id="ProtNLM"/>
    </source>
</evidence>
<evidence type="ECO:0000313" key="1">
    <source>
        <dbReference type="EMBL" id="MDO1449057.1"/>
    </source>
</evidence>
<dbReference type="Proteomes" id="UP001168528">
    <property type="component" value="Unassembled WGS sequence"/>
</dbReference>
<organism evidence="1 2">
    <name type="scientific">Rhodocytophaga aerolata</name>
    <dbReference type="NCBI Taxonomy" id="455078"/>
    <lineage>
        <taxon>Bacteria</taxon>
        <taxon>Pseudomonadati</taxon>
        <taxon>Bacteroidota</taxon>
        <taxon>Cytophagia</taxon>
        <taxon>Cytophagales</taxon>
        <taxon>Rhodocytophagaceae</taxon>
        <taxon>Rhodocytophaga</taxon>
    </lineage>
</organism>
<gene>
    <name evidence="1" type="ORF">Q0590_22465</name>
</gene>
<proteinExistence type="predicted"/>
<keyword evidence="2" id="KW-1185">Reference proteome</keyword>
<accession>A0ABT8RAC1</accession>
<comment type="caution">
    <text evidence="1">The sequence shown here is derived from an EMBL/GenBank/DDBJ whole genome shotgun (WGS) entry which is preliminary data.</text>
</comment>
<name>A0ABT8RAC1_9BACT</name>